<evidence type="ECO:0000313" key="1">
    <source>
        <dbReference type="EMBL" id="JAG19464.1"/>
    </source>
</evidence>
<proteinExistence type="predicted"/>
<accession>A0A0A9XHJ1</accession>
<sequence length="105" mass="11429">MPTIVVASLNERPLDMYICTISSTSRSNEFYTSHYSRSRYAAALSRYASPDTNSPKPIEKPSAITFEKPKTSTVAKLPSPPAAAAMMANVVIMPSSPPKTTDLIY</sequence>
<reference evidence="1" key="2">
    <citation type="submission" date="2014-07" db="EMBL/GenBank/DDBJ databases">
        <authorList>
            <person name="Hull J."/>
        </authorList>
    </citation>
    <scope>NUCLEOTIDE SEQUENCE</scope>
</reference>
<dbReference type="AlphaFoldDB" id="A0A0A9XHJ1"/>
<dbReference type="EMBL" id="GBHO01024140">
    <property type="protein sequence ID" value="JAG19464.1"/>
    <property type="molecule type" value="Transcribed_RNA"/>
</dbReference>
<reference evidence="1" key="1">
    <citation type="journal article" date="2014" name="PLoS ONE">
        <title>Transcriptome-Based Identification of ABC Transporters in the Western Tarnished Plant Bug Lygus hesperus.</title>
        <authorList>
            <person name="Hull J.J."/>
            <person name="Chaney K."/>
            <person name="Geib S.M."/>
            <person name="Fabrick J.A."/>
            <person name="Brent C.S."/>
            <person name="Walsh D."/>
            <person name="Lavine L.C."/>
        </authorList>
    </citation>
    <scope>NUCLEOTIDE SEQUENCE</scope>
</reference>
<organism evidence="1">
    <name type="scientific">Lygus hesperus</name>
    <name type="common">Western plant bug</name>
    <dbReference type="NCBI Taxonomy" id="30085"/>
    <lineage>
        <taxon>Eukaryota</taxon>
        <taxon>Metazoa</taxon>
        <taxon>Ecdysozoa</taxon>
        <taxon>Arthropoda</taxon>
        <taxon>Hexapoda</taxon>
        <taxon>Insecta</taxon>
        <taxon>Pterygota</taxon>
        <taxon>Neoptera</taxon>
        <taxon>Paraneoptera</taxon>
        <taxon>Hemiptera</taxon>
        <taxon>Heteroptera</taxon>
        <taxon>Panheteroptera</taxon>
        <taxon>Cimicomorpha</taxon>
        <taxon>Miridae</taxon>
        <taxon>Mirini</taxon>
        <taxon>Lygus</taxon>
    </lineage>
</organism>
<name>A0A0A9XHJ1_LYGHE</name>
<protein>
    <submittedName>
        <fullName evidence="1">Uncharacterized protein</fullName>
    </submittedName>
</protein>
<gene>
    <name evidence="1" type="ORF">CM83_12440</name>
</gene>